<keyword evidence="4" id="KW-0175">Coiled coil</keyword>
<evidence type="ECO:0000256" key="2">
    <source>
        <dbReference type="ARBA" id="ARBA00022737"/>
    </source>
</evidence>
<protein>
    <submittedName>
        <fullName evidence="5">Uncharacterized protein</fullName>
    </submittedName>
</protein>
<keyword evidence="2" id="KW-0677">Repeat</keyword>
<feature type="repeat" description="WD" evidence="3">
    <location>
        <begin position="274"/>
        <end position="314"/>
    </location>
</feature>
<dbReference type="OrthoDB" id="189968at2759"/>
<dbReference type="PANTHER" id="PTHR19848:SF8">
    <property type="entry name" value="F-BOX AND WD REPEAT DOMAIN CONTAINING 7"/>
    <property type="match status" value="1"/>
</dbReference>
<evidence type="ECO:0000256" key="3">
    <source>
        <dbReference type="PROSITE-ProRule" id="PRU00221"/>
    </source>
</evidence>
<accession>A0A814FIJ9</accession>
<evidence type="ECO:0000256" key="1">
    <source>
        <dbReference type="ARBA" id="ARBA00022574"/>
    </source>
</evidence>
<name>A0A814FIJ9_9BILA</name>
<dbReference type="InterPro" id="IPR020472">
    <property type="entry name" value="WD40_PAC1"/>
</dbReference>
<dbReference type="Proteomes" id="UP000663879">
    <property type="component" value="Unassembled WGS sequence"/>
</dbReference>
<feature type="repeat" description="WD" evidence="3">
    <location>
        <begin position="352"/>
        <end position="383"/>
    </location>
</feature>
<feature type="repeat" description="WD" evidence="3">
    <location>
        <begin position="233"/>
        <end position="273"/>
    </location>
</feature>
<evidence type="ECO:0000313" key="6">
    <source>
        <dbReference type="Proteomes" id="UP000663879"/>
    </source>
</evidence>
<dbReference type="InterPro" id="IPR019775">
    <property type="entry name" value="WD40_repeat_CS"/>
</dbReference>
<feature type="repeat" description="WD" evidence="3">
    <location>
        <begin position="315"/>
        <end position="346"/>
    </location>
</feature>
<reference evidence="5" key="1">
    <citation type="submission" date="2021-02" db="EMBL/GenBank/DDBJ databases">
        <authorList>
            <person name="Nowell W R."/>
        </authorList>
    </citation>
    <scope>NUCLEOTIDE SEQUENCE</scope>
    <source>
        <strain evidence="5">Ploen Becks lab</strain>
    </source>
</reference>
<dbReference type="PROSITE" id="PS50082">
    <property type="entry name" value="WD_REPEATS_2"/>
    <property type="match status" value="6"/>
</dbReference>
<proteinExistence type="predicted"/>
<feature type="repeat" description="WD" evidence="3">
    <location>
        <begin position="433"/>
        <end position="473"/>
    </location>
</feature>
<dbReference type="AlphaFoldDB" id="A0A814FIJ9"/>
<dbReference type="EMBL" id="CAJNOC010003436">
    <property type="protein sequence ID" value="CAF0982395.1"/>
    <property type="molecule type" value="Genomic_DNA"/>
</dbReference>
<dbReference type="InterPro" id="IPR036322">
    <property type="entry name" value="WD40_repeat_dom_sf"/>
</dbReference>
<dbReference type="SUPFAM" id="SSF50978">
    <property type="entry name" value="WD40 repeat-like"/>
    <property type="match status" value="1"/>
</dbReference>
<keyword evidence="1 3" id="KW-0853">WD repeat</keyword>
<dbReference type="Pfam" id="PF00400">
    <property type="entry name" value="WD40"/>
    <property type="match status" value="7"/>
</dbReference>
<dbReference type="PROSITE" id="PS00678">
    <property type="entry name" value="WD_REPEATS_1"/>
    <property type="match status" value="1"/>
</dbReference>
<dbReference type="InterPro" id="IPR015943">
    <property type="entry name" value="WD40/YVTN_repeat-like_dom_sf"/>
</dbReference>
<dbReference type="PANTHER" id="PTHR19848">
    <property type="entry name" value="WD40 REPEAT PROTEIN"/>
    <property type="match status" value="1"/>
</dbReference>
<comment type="caution">
    <text evidence="5">The sequence shown here is derived from an EMBL/GenBank/DDBJ whole genome shotgun (WGS) entry which is preliminary data.</text>
</comment>
<evidence type="ECO:0000256" key="4">
    <source>
        <dbReference type="SAM" id="Coils"/>
    </source>
</evidence>
<dbReference type="PRINTS" id="PR00320">
    <property type="entry name" value="GPROTEINBRPT"/>
</dbReference>
<feature type="coiled-coil region" evidence="4">
    <location>
        <begin position="122"/>
        <end position="182"/>
    </location>
</feature>
<evidence type="ECO:0000313" key="5">
    <source>
        <dbReference type="EMBL" id="CAF0982395.1"/>
    </source>
</evidence>
<keyword evidence="6" id="KW-1185">Reference proteome</keyword>
<gene>
    <name evidence="5" type="ORF">OXX778_LOCUS15490</name>
</gene>
<dbReference type="Gene3D" id="2.130.10.10">
    <property type="entry name" value="YVTN repeat-like/Quinoprotein amine dehydrogenase"/>
    <property type="match status" value="2"/>
</dbReference>
<dbReference type="CDD" id="cd00200">
    <property type="entry name" value="WD40"/>
    <property type="match status" value="1"/>
</dbReference>
<dbReference type="SMART" id="SM00320">
    <property type="entry name" value="WD40"/>
    <property type="match status" value="7"/>
</dbReference>
<dbReference type="InterPro" id="IPR001680">
    <property type="entry name" value="WD40_rpt"/>
</dbReference>
<feature type="repeat" description="WD" evidence="3">
    <location>
        <begin position="392"/>
        <end position="432"/>
    </location>
</feature>
<sequence length="507" mass="58242">MYDRIDEENDFSIELSCGYSTYYKFLKNQPKKFLCTMCGNHTIDKETCFKESKNRVLIKELEFNKELKHYEALRKSLERIENDPEFYIDKTFEGLVDSLKARRDQLKEKVCNLIDDYFLNVIERVEKEKKIIQEDFEKDLNKVDFIQKENLDSTNLSPYEKANQIEQNIERVKENSAMIKQLVKNISIGEVYVLDEAKKIDQKFIGEFFGKIYITDREDPVEETFEYECKKGLYSHFESINQIQIMKNDYILAASSDQTCTIWDRETEKYLSKFLGHTDVVTSAIFLNNQFFATGSMDKTIKIWNTNTGFCLKTHTDHTGGVLCLKASKSGDIISGSLDGTIKIWSKNVKTLYGHTGGVTCLDETPDDIIISGSSDNSIKTWSPTGKCLFTFNGHKSEVLCVKFISKEIFASCSKDKSIKLWNLENGKYIKSLVGHKDSVQQIEKLEKDKLVSCSYDGTVKIWNMDTAKCLGTIDAHNRPVTCFELTDKGDILTGTVEGSIFIWTKK</sequence>
<organism evidence="5 6">
    <name type="scientific">Brachionus calyciflorus</name>
    <dbReference type="NCBI Taxonomy" id="104777"/>
    <lineage>
        <taxon>Eukaryota</taxon>
        <taxon>Metazoa</taxon>
        <taxon>Spiralia</taxon>
        <taxon>Gnathifera</taxon>
        <taxon>Rotifera</taxon>
        <taxon>Eurotatoria</taxon>
        <taxon>Monogononta</taxon>
        <taxon>Pseudotrocha</taxon>
        <taxon>Ploima</taxon>
        <taxon>Brachionidae</taxon>
        <taxon>Brachionus</taxon>
    </lineage>
</organism>
<dbReference type="PROSITE" id="PS50294">
    <property type="entry name" value="WD_REPEATS_REGION"/>
    <property type="match status" value="4"/>
</dbReference>